<name>A0A803NUW6_CANSA</name>
<dbReference type="EnsemblPlants" id="evm.model.02.1742">
    <property type="protein sequence ID" value="cds.evm.model.02.1742"/>
    <property type="gene ID" value="evm.TU.02.1742"/>
</dbReference>
<dbReference type="Gene3D" id="3.40.50.1110">
    <property type="entry name" value="SGNH hydrolase"/>
    <property type="match status" value="1"/>
</dbReference>
<evidence type="ECO:0000313" key="3">
    <source>
        <dbReference type="EnsemblPlants" id="cds.evm.model.02.1742"/>
    </source>
</evidence>
<dbReference type="OMA" id="VNACCGT"/>
<dbReference type="Proteomes" id="UP000596661">
    <property type="component" value="Chromosome 2"/>
</dbReference>
<dbReference type="PANTHER" id="PTHR45966:SF13">
    <property type="entry name" value="GDSL ESTERASE_LIPASE"/>
    <property type="match status" value="1"/>
</dbReference>
<dbReference type="InterPro" id="IPR001087">
    <property type="entry name" value="GDSL"/>
</dbReference>
<keyword evidence="4" id="KW-1185">Reference proteome</keyword>
<evidence type="ECO:0000313" key="4">
    <source>
        <dbReference type="Proteomes" id="UP000596661"/>
    </source>
</evidence>
<keyword evidence="2" id="KW-0732">Signal</keyword>
<dbReference type="PANTHER" id="PTHR45966">
    <property type="entry name" value="GDSL-LIKE LIPASE/ACYLHYDROLASE"/>
    <property type="match status" value="1"/>
</dbReference>
<dbReference type="InterPro" id="IPR035669">
    <property type="entry name" value="SGNH_plant_lipase-like"/>
</dbReference>
<proteinExistence type="inferred from homology"/>
<reference evidence="3" key="1">
    <citation type="submission" date="2018-11" db="EMBL/GenBank/DDBJ databases">
        <authorList>
            <person name="Grassa J C."/>
        </authorList>
    </citation>
    <scope>NUCLEOTIDE SEQUENCE [LARGE SCALE GENOMIC DNA]</scope>
</reference>
<dbReference type="InterPro" id="IPR036514">
    <property type="entry name" value="SGNH_hydro_sf"/>
</dbReference>
<dbReference type="Gramene" id="evm.model.02.1742">
    <property type="protein sequence ID" value="cds.evm.model.02.1742"/>
    <property type="gene ID" value="evm.TU.02.1742"/>
</dbReference>
<dbReference type="AlphaFoldDB" id="A0A803NUW6"/>
<reference evidence="3" key="2">
    <citation type="submission" date="2021-03" db="UniProtKB">
        <authorList>
            <consortium name="EnsemblPlants"/>
        </authorList>
    </citation>
    <scope>IDENTIFICATION</scope>
</reference>
<dbReference type="GO" id="GO:0016298">
    <property type="term" value="F:lipase activity"/>
    <property type="evidence" value="ECO:0007669"/>
    <property type="project" value="TreeGrafter"/>
</dbReference>
<evidence type="ECO:0000256" key="2">
    <source>
        <dbReference type="ARBA" id="ARBA00022729"/>
    </source>
</evidence>
<evidence type="ECO:0000256" key="1">
    <source>
        <dbReference type="ARBA" id="ARBA00008668"/>
    </source>
</evidence>
<protein>
    <submittedName>
        <fullName evidence="3">Uncharacterized protein</fullName>
    </submittedName>
</protein>
<sequence>MFIFGDSTVDPGNNNYIKTIAENQANYEPYGQNGFFKSPTGRFCDGRIIVDFIAEYANLPIIPPFLQPSADYINGVNFASGGAGVLPETNQGLVIDLPTQLKSFEKVEKWLVEKLGEESAQKVITEAVYFISIGSNDYMAGYLGNPKTRELYNPEQYVGMVIGNLTQAVQVLYEKGGRKFGFLSLCPLGCLPIFRALSPKASEGQGVCLEEASALASAHNNALRSVLTSLEFLLKGFKYSNSNFYDWLYDRINHPTKHGFKDGVKACCGTGPYGGIYSCGGRKNITEYQLCPDVDDYVWWDSVHATQRIHQQLAMDLWNGPTSSVGPYNLKHLFFHQAQLTIADILDQ</sequence>
<comment type="similarity">
    <text evidence="1">Belongs to the 'GDSL' lipolytic enzyme family.</text>
</comment>
<dbReference type="EMBL" id="UZAU01000218">
    <property type="status" value="NOT_ANNOTATED_CDS"/>
    <property type="molecule type" value="Genomic_DNA"/>
</dbReference>
<dbReference type="InterPro" id="IPR044552">
    <property type="entry name" value="GLIP1-5/GLL25"/>
</dbReference>
<dbReference type="CDD" id="cd01837">
    <property type="entry name" value="SGNH_plant_lipase_like"/>
    <property type="match status" value="1"/>
</dbReference>
<dbReference type="Pfam" id="PF00657">
    <property type="entry name" value="Lipase_GDSL"/>
    <property type="match status" value="1"/>
</dbReference>
<accession>A0A803NUW6</accession>
<organism evidence="3 4">
    <name type="scientific">Cannabis sativa</name>
    <name type="common">Hemp</name>
    <name type="synonym">Marijuana</name>
    <dbReference type="NCBI Taxonomy" id="3483"/>
    <lineage>
        <taxon>Eukaryota</taxon>
        <taxon>Viridiplantae</taxon>
        <taxon>Streptophyta</taxon>
        <taxon>Embryophyta</taxon>
        <taxon>Tracheophyta</taxon>
        <taxon>Spermatophyta</taxon>
        <taxon>Magnoliopsida</taxon>
        <taxon>eudicotyledons</taxon>
        <taxon>Gunneridae</taxon>
        <taxon>Pentapetalae</taxon>
        <taxon>rosids</taxon>
        <taxon>fabids</taxon>
        <taxon>Rosales</taxon>
        <taxon>Cannabaceae</taxon>
        <taxon>Cannabis</taxon>
    </lineage>
</organism>
<dbReference type="SUPFAM" id="SSF52266">
    <property type="entry name" value="SGNH hydrolase"/>
    <property type="match status" value="1"/>
</dbReference>